<feature type="region of interest" description="Disordered" evidence="8">
    <location>
        <begin position="830"/>
        <end position="882"/>
    </location>
</feature>
<keyword evidence="3" id="KW-0547">Nucleotide-binding</keyword>
<evidence type="ECO:0000256" key="3">
    <source>
        <dbReference type="ARBA" id="ARBA00022741"/>
    </source>
</evidence>
<dbReference type="GO" id="GO:0005524">
    <property type="term" value="F:ATP binding"/>
    <property type="evidence" value="ECO:0007669"/>
    <property type="project" value="UniProtKB-KW"/>
</dbReference>
<keyword evidence="6" id="KW-0143">Chaperone</keyword>
<reference evidence="10" key="1">
    <citation type="submission" date="2024-03" db="EMBL/GenBank/DDBJ databases">
        <title>WGS assembly of Saponaria officinalis var. Norfolk2.</title>
        <authorList>
            <person name="Jenkins J."/>
            <person name="Shu S."/>
            <person name="Grimwood J."/>
            <person name="Barry K."/>
            <person name="Goodstein D."/>
            <person name="Schmutz J."/>
            <person name="Leebens-Mack J."/>
            <person name="Osbourn A."/>
        </authorList>
    </citation>
    <scope>NUCLEOTIDE SEQUENCE [LARGE SCALE GENOMIC DNA]</scope>
    <source>
        <strain evidence="10">JIC</strain>
    </source>
</reference>
<feature type="compositionally biased region" description="Low complexity" evidence="8">
    <location>
        <begin position="862"/>
        <end position="876"/>
    </location>
</feature>
<dbReference type="GO" id="GO:0140662">
    <property type="term" value="F:ATP-dependent protein folding chaperone"/>
    <property type="evidence" value="ECO:0007669"/>
    <property type="project" value="InterPro"/>
</dbReference>
<proteinExistence type="inferred from homology"/>
<evidence type="ECO:0000256" key="8">
    <source>
        <dbReference type="SAM" id="MobiDB-lite"/>
    </source>
</evidence>
<name>A0AAW1I6Z0_SAPOF</name>
<sequence length="882" mass="98412">MLWIRVGIGILMAVSILRLESEAAVMSIDLGSEWLKVAVVNLKPGQIPISVAINEMSKRKSPNLIAFHSGARLIGEEAAGLVARYPQKVYSQLRDLISKPYEYTNTFIQSYYLPYQIVQDPRGVAAIKVDDDQVYTLEEMLSMLFHYALDLAEFHAKLKVVDAVVTVPPYFGQAERKAVLQAAQLGGVNVLSLINEHAGAAVQYGIDKKFGNDSKYVVFYDMGASTTYAALVHFSAYDTKEYGKTLSANQFQVRDVRWNSELGGQDMELRLVEYFADEFNKQMGNGVDVRKFPKAMAKLKKQVKRTKEILSANTVAPISVESIHDDRDFRSSISREKFEELCEDIWEKALIPLKEVFQSSGLKADDVYAVELIGGATRVPKLQAKLQEFLGRKELDRHLDADEAIVLGAALHAANISDGIKLNRKLGMIDGSTYGYIMELDGAGLVKDETTKQVLVPRMKKVPSKMFRSIMHNKDFEVSLSYENRDLLPPGVSTPVFVQYAITGLANATERYSTRNLSAPIKTNLHFSLSRSGVLTLDRAEAVIEISEWIEIPKKNLTMENSTAPVNISLEASGSANVSAENGTGDSSEESNNDVPTDSVAKQEGIPEVTEKKLKKRTFRVPLKVNEKTSGKSLSLSEESLSDAKRRLVELNKKDADRRRTAELKNNLEGYIYSTREKIESSGEMEQVLTNEERQSFTVKLEEVQDWLYMDGEDASAGEFEERLNMLKSVGDPIFFRLDELSARPAAVEVAKGYLSEIAEIIRGWETNKSWIPKEKIDEILSQADKFRKWLDDKQAEQDKIPTTSVPVYTSEEVYEKLADLQAKVAIVNRIPKPKPKVEKPVKNEAETSSTSEENSTKKGASETTEGSTTNDDTTGPGHDEL</sequence>
<dbReference type="GO" id="GO:0030968">
    <property type="term" value="P:endoplasmic reticulum unfolded protein response"/>
    <property type="evidence" value="ECO:0007669"/>
    <property type="project" value="TreeGrafter"/>
</dbReference>
<feature type="compositionally biased region" description="Basic and acidic residues" evidence="8">
    <location>
        <begin position="836"/>
        <end position="846"/>
    </location>
</feature>
<dbReference type="CDD" id="cd10230">
    <property type="entry name" value="ASKHA_NBD_HSP70_HYOU1"/>
    <property type="match status" value="1"/>
</dbReference>
<dbReference type="Gene3D" id="3.30.420.40">
    <property type="match status" value="2"/>
</dbReference>
<dbReference type="InterPro" id="IPR043129">
    <property type="entry name" value="ATPase_NBD"/>
</dbReference>
<feature type="compositionally biased region" description="Polar residues" evidence="8">
    <location>
        <begin position="575"/>
        <end position="586"/>
    </location>
</feature>
<evidence type="ECO:0000256" key="1">
    <source>
        <dbReference type="ARBA" id="ARBA00004319"/>
    </source>
</evidence>
<evidence type="ECO:0000256" key="5">
    <source>
        <dbReference type="ARBA" id="ARBA00022840"/>
    </source>
</evidence>
<dbReference type="InterPro" id="IPR013126">
    <property type="entry name" value="Hsp_70_fam"/>
</dbReference>
<evidence type="ECO:0000313" key="10">
    <source>
        <dbReference type="EMBL" id="KAK9685044.1"/>
    </source>
</evidence>
<protein>
    <submittedName>
        <fullName evidence="10">Uncharacterized protein</fullName>
    </submittedName>
</protein>
<dbReference type="Proteomes" id="UP001443914">
    <property type="component" value="Unassembled WGS sequence"/>
</dbReference>
<dbReference type="Gene3D" id="2.60.34.10">
    <property type="entry name" value="Substrate Binding Domain Of DNAk, Chain A, domain 1"/>
    <property type="match status" value="1"/>
</dbReference>
<dbReference type="InterPro" id="IPR029047">
    <property type="entry name" value="HSP70_peptide-bd_sf"/>
</dbReference>
<dbReference type="EMBL" id="JBDFQZ010000010">
    <property type="protein sequence ID" value="KAK9685044.1"/>
    <property type="molecule type" value="Genomic_DNA"/>
</dbReference>
<dbReference type="PROSITE" id="PS01036">
    <property type="entry name" value="HSP70_3"/>
    <property type="match status" value="1"/>
</dbReference>
<dbReference type="PANTHER" id="PTHR45639:SF3">
    <property type="entry name" value="HYPOXIA UP-REGULATED PROTEIN 1"/>
    <property type="match status" value="1"/>
</dbReference>
<accession>A0AAW1I6Z0</accession>
<feature type="signal peptide" evidence="9">
    <location>
        <begin position="1"/>
        <end position="23"/>
    </location>
</feature>
<keyword evidence="2 9" id="KW-0732">Signal</keyword>
<dbReference type="FunFam" id="1.20.1270.10:FF:000002">
    <property type="entry name" value="Heat shock 70 kDa protein 4"/>
    <property type="match status" value="1"/>
</dbReference>
<keyword evidence="11" id="KW-1185">Reference proteome</keyword>
<comment type="subcellular location">
    <subcellularLocation>
        <location evidence="1">Endoplasmic reticulum lumen</location>
    </subcellularLocation>
</comment>
<dbReference type="SUPFAM" id="SSF53067">
    <property type="entry name" value="Actin-like ATPase domain"/>
    <property type="match status" value="2"/>
</dbReference>
<feature type="region of interest" description="Disordered" evidence="8">
    <location>
        <begin position="575"/>
        <end position="611"/>
    </location>
</feature>
<feature type="chain" id="PRO_5044013428" evidence="9">
    <location>
        <begin position="24"/>
        <end position="882"/>
    </location>
</feature>
<dbReference type="Pfam" id="PF00012">
    <property type="entry name" value="HSP70"/>
    <property type="match status" value="1"/>
</dbReference>
<comment type="caution">
    <text evidence="10">The sequence shown here is derived from an EMBL/GenBank/DDBJ whole genome shotgun (WGS) entry which is preliminary data.</text>
</comment>
<evidence type="ECO:0000256" key="7">
    <source>
        <dbReference type="ARBA" id="ARBA00061090"/>
    </source>
</evidence>
<dbReference type="InterPro" id="IPR029048">
    <property type="entry name" value="HSP70_C_sf"/>
</dbReference>
<dbReference type="FunFam" id="3.90.640.10:FF:000004">
    <property type="entry name" value="Heat shock 70 kDa protein 4"/>
    <property type="match status" value="1"/>
</dbReference>
<dbReference type="AlphaFoldDB" id="A0AAW1I6Z0"/>
<dbReference type="Gene3D" id="1.20.1270.10">
    <property type="match status" value="1"/>
</dbReference>
<dbReference type="Gene3D" id="3.90.640.10">
    <property type="entry name" value="Actin, Chain A, domain 4"/>
    <property type="match status" value="1"/>
</dbReference>
<organism evidence="10 11">
    <name type="scientific">Saponaria officinalis</name>
    <name type="common">Common soapwort</name>
    <name type="synonym">Lychnis saponaria</name>
    <dbReference type="NCBI Taxonomy" id="3572"/>
    <lineage>
        <taxon>Eukaryota</taxon>
        <taxon>Viridiplantae</taxon>
        <taxon>Streptophyta</taxon>
        <taxon>Embryophyta</taxon>
        <taxon>Tracheophyta</taxon>
        <taxon>Spermatophyta</taxon>
        <taxon>Magnoliopsida</taxon>
        <taxon>eudicotyledons</taxon>
        <taxon>Gunneridae</taxon>
        <taxon>Pentapetalae</taxon>
        <taxon>Caryophyllales</taxon>
        <taxon>Caryophyllaceae</taxon>
        <taxon>Caryophylleae</taxon>
        <taxon>Saponaria</taxon>
    </lineage>
</organism>
<evidence type="ECO:0000256" key="6">
    <source>
        <dbReference type="ARBA" id="ARBA00023186"/>
    </source>
</evidence>
<dbReference type="PRINTS" id="PR00301">
    <property type="entry name" value="HEATSHOCK70"/>
</dbReference>
<dbReference type="SUPFAM" id="SSF100934">
    <property type="entry name" value="Heat shock protein 70kD (HSP70), C-terminal subdomain"/>
    <property type="match status" value="1"/>
</dbReference>
<dbReference type="GO" id="GO:0005788">
    <property type="term" value="C:endoplasmic reticulum lumen"/>
    <property type="evidence" value="ECO:0007669"/>
    <property type="project" value="UniProtKB-SubCell"/>
</dbReference>
<dbReference type="Gene3D" id="3.30.30.30">
    <property type="match status" value="1"/>
</dbReference>
<gene>
    <name evidence="10" type="ORF">RND81_10G251200</name>
</gene>
<dbReference type="PANTHER" id="PTHR45639">
    <property type="entry name" value="HSC70CB, ISOFORM G-RELATED"/>
    <property type="match status" value="1"/>
</dbReference>
<evidence type="ECO:0000256" key="9">
    <source>
        <dbReference type="SAM" id="SignalP"/>
    </source>
</evidence>
<keyword evidence="4" id="KW-0256">Endoplasmic reticulum</keyword>
<evidence type="ECO:0000313" key="11">
    <source>
        <dbReference type="Proteomes" id="UP001443914"/>
    </source>
</evidence>
<keyword evidence="5" id="KW-0067">ATP-binding</keyword>
<evidence type="ECO:0000256" key="2">
    <source>
        <dbReference type="ARBA" id="ARBA00022729"/>
    </source>
</evidence>
<comment type="similarity">
    <text evidence="7">Belongs to the heat shock protein 70 (TC 1.A.33) family. HSP110/SSE subfamily.</text>
</comment>
<evidence type="ECO:0000256" key="4">
    <source>
        <dbReference type="ARBA" id="ARBA00022824"/>
    </source>
</evidence>
<dbReference type="GO" id="GO:0034663">
    <property type="term" value="C:endoplasmic reticulum chaperone complex"/>
    <property type="evidence" value="ECO:0007669"/>
    <property type="project" value="TreeGrafter"/>
</dbReference>
<dbReference type="InterPro" id="IPR018181">
    <property type="entry name" value="Heat_shock_70_CS"/>
</dbReference>